<dbReference type="PROSITE" id="PS00201">
    <property type="entry name" value="FLAVODOXIN"/>
    <property type="match status" value="1"/>
</dbReference>
<dbReference type="NCBIfam" id="NF045594">
    <property type="entry name" value="flavodox_BilS"/>
    <property type="match status" value="1"/>
</dbReference>
<reference evidence="2 3" key="2">
    <citation type="submission" date="2023-06" db="EMBL/GenBank/DDBJ databases">
        <authorList>
            <person name="Zeman M."/>
            <person name="Kubasova T."/>
            <person name="Jahodarova E."/>
            <person name="Nykrynova M."/>
            <person name="Rychlik I."/>
        </authorList>
    </citation>
    <scope>NUCLEOTIDE SEQUENCE [LARGE SCALE GENOMIC DNA]</scope>
    <source>
        <strain evidence="2 3">154_Feed</strain>
    </source>
</reference>
<keyword evidence="3" id="KW-1185">Reference proteome</keyword>
<dbReference type="Pfam" id="PF12641">
    <property type="entry name" value="Flavodoxin_3"/>
    <property type="match status" value="1"/>
</dbReference>
<protein>
    <submittedName>
        <fullName evidence="2">Flavodoxin family protein</fullName>
    </submittedName>
</protein>
<sequence>MRCVVLYSSKGGNTRMVADALADALSTDVDKVTPVEVVPGHEGDAVSSVAEADAVLAGFWTDKGDCAPEMAQVLSQLEGKRVFLFGTAGFGGEAAYFERIVANVKTHLPESAVLIGSAMCQGKMGMAVRRRYEAALAEHPGDARMQAMIDNFDAALSHPSAEDLAGIVDAAKDALDL</sequence>
<dbReference type="InterPro" id="IPR054633">
    <property type="entry name" value="BilS"/>
</dbReference>
<gene>
    <name evidence="2" type="ORF">QUW28_09745</name>
</gene>
<dbReference type="Proteomes" id="UP001529421">
    <property type="component" value="Unassembled WGS sequence"/>
</dbReference>
<feature type="domain" description="Flavodoxin-like" evidence="1">
    <location>
        <begin position="5"/>
        <end position="170"/>
    </location>
</feature>
<comment type="caution">
    <text evidence="2">The sequence shown here is derived from an EMBL/GenBank/DDBJ whole genome shotgun (WGS) entry which is preliminary data.</text>
</comment>
<organism evidence="2 3">
    <name type="scientific">Enorma phocaeensis</name>
    <dbReference type="NCBI Taxonomy" id="1871019"/>
    <lineage>
        <taxon>Bacteria</taxon>
        <taxon>Bacillati</taxon>
        <taxon>Actinomycetota</taxon>
        <taxon>Coriobacteriia</taxon>
        <taxon>Coriobacteriales</taxon>
        <taxon>Coriobacteriaceae</taxon>
        <taxon>Enorma</taxon>
    </lineage>
</organism>
<proteinExistence type="predicted"/>
<evidence type="ECO:0000313" key="3">
    <source>
        <dbReference type="Proteomes" id="UP001529421"/>
    </source>
</evidence>
<dbReference type="InterPro" id="IPR008254">
    <property type="entry name" value="Flavodoxin/NO_synth"/>
</dbReference>
<reference evidence="3" key="1">
    <citation type="submission" date="2023-06" db="EMBL/GenBank/DDBJ databases">
        <title>Identification and characterization of horizontal gene transfer across gut microbiota members of farm animals based on homology search.</title>
        <authorList>
            <person name="Zeman M."/>
            <person name="Kubasova T."/>
            <person name="Jahodarova E."/>
            <person name="Nykrynova M."/>
            <person name="Rychlik I."/>
        </authorList>
    </citation>
    <scope>NUCLEOTIDE SEQUENCE [LARGE SCALE GENOMIC DNA]</scope>
    <source>
        <strain evidence="3">154_Feed</strain>
    </source>
</reference>
<dbReference type="EMBL" id="JAUDDZ010000020">
    <property type="protein sequence ID" value="MDM8275769.1"/>
    <property type="molecule type" value="Genomic_DNA"/>
</dbReference>
<dbReference type="Gene3D" id="3.40.50.360">
    <property type="match status" value="1"/>
</dbReference>
<evidence type="ECO:0000259" key="1">
    <source>
        <dbReference type="Pfam" id="PF12641"/>
    </source>
</evidence>
<name>A0ABT7VB95_9ACTN</name>
<dbReference type="InterPro" id="IPR029039">
    <property type="entry name" value="Flavoprotein-like_sf"/>
</dbReference>
<accession>A0ABT7VB95</accession>
<dbReference type="RefSeq" id="WP_289546034.1">
    <property type="nucleotide sequence ID" value="NZ_JAUDDZ010000020.1"/>
</dbReference>
<dbReference type="InterPro" id="IPR001226">
    <property type="entry name" value="Flavodoxin_CS"/>
</dbReference>
<dbReference type="SUPFAM" id="SSF52218">
    <property type="entry name" value="Flavoproteins"/>
    <property type="match status" value="1"/>
</dbReference>
<evidence type="ECO:0000313" key="2">
    <source>
        <dbReference type="EMBL" id="MDM8275769.1"/>
    </source>
</evidence>